<dbReference type="HOGENOM" id="CLU_2060365_0_0_6"/>
<feature type="coiled-coil region" evidence="1">
    <location>
        <begin position="29"/>
        <end position="95"/>
    </location>
</feature>
<dbReference type="Gene3D" id="1.20.5.170">
    <property type="match status" value="1"/>
</dbReference>
<dbReference type="KEGG" id="tig:THII_3178"/>
<gene>
    <name evidence="2" type="ORF">THII_3178</name>
</gene>
<protein>
    <submittedName>
        <fullName evidence="2">Uncharacterized protein</fullName>
    </submittedName>
</protein>
<evidence type="ECO:0000256" key="1">
    <source>
        <dbReference type="SAM" id="Coils"/>
    </source>
</evidence>
<keyword evidence="3" id="KW-1185">Reference proteome</keyword>
<evidence type="ECO:0000313" key="3">
    <source>
        <dbReference type="Proteomes" id="UP000031623"/>
    </source>
</evidence>
<dbReference type="Proteomes" id="UP000031623">
    <property type="component" value="Chromosome"/>
</dbReference>
<name>A0A090APN0_9GAMM</name>
<dbReference type="EMBL" id="AP014633">
    <property type="protein sequence ID" value="BAP57475.1"/>
    <property type="molecule type" value="Genomic_DNA"/>
</dbReference>
<evidence type="ECO:0000313" key="2">
    <source>
        <dbReference type="EMBL" id="BAP57475.1"/>
    </source>
</evidence>
<sequence>MAIKTSISAKPRICYQPNDSVHSPFREENLRLKTDISRLKIEKSQLKKDNSRLKAENTQLTEIISQLTRENAQWRDELNSIREELEEERAISEQKDIEMARDNALYHLLEEEHLRLQFE</sequence>
<dbReference type="AlphaFoldDB" id="A0A090APN0"/>
<organism evidence="2 3">
    <name type="scientific">Thioploca ingrica</name>
    <dbReference type="NCBI Taxonomy" id="40754"/>
    <lineage>
        <taxon>Bacteria</taxon>
        <taxon>Pseudomonadati</taxon>
        <taxon>Pseudomonadota</taxon>
        <taxon>Gammaproteobacteria</taxon>
        <taxon>Thiotrichales</taxon>
        <taxon>Thiotrichaceae</taxon>
        <taxon>Thioploca</taxon>
    </lineage>
</organism>
<keyword evidence="1" id="KW-0175">Coiled coil</keyword>
<accession>A0A090APN0</accession>
<proteinExistence type="predicted"/>
<reference evidence="2 3" key="1">
    <citation type="journal article" date="2014" name="ISME J.">
        <title>Ecophysiology of Thioploca ingrica as revealed by the complete genome sequence supplemented with proteomic evidence.</title>
        <authorList>
            <person name="Kojima H."/>
            <person name="Ogura Y."/>
            <person name="Yamamoto N."/>
            <person name="Togashi T."/>
            <person name="Mori H."/>
            <person name="Watanabe T."/>
            <person name="Nemoto F."/>
            <person name="Kurokawa K."/>
            <person name="Hayashi T."/>
            <person name="Fukui M."/>
        </authorList>
    </citation>
    <scope>NUCLEOTIDE SEQUENCE [LARGE SCALE GENOMIC DNA]</scope>
</reference>